<evidence type="ECO:0000256" key="2">
    <source>
        <dbReference type="ARBA" id="ARBA00023136"/>
    </source>
</evidence>
<dbReference type="PANTHER" id="PTHR31234:SF9">
    <property type="entry name" value="OS01G0195400 PROTEIN"/>
    <property type="match status" value="1"/>
</dbReference>
<name>A0AAV5D5J6_ELECO</name>
<dbReference type="GO" id="GO:0098542">
    <property type="term" value="P:defense response to other organism"/>
    <property type="evidence" value="ECO:0007669"/>
    <property type="project" value="InterPro"/>
</dbReference>
<feature type="compositionally biased region" description="Low complexity" evidence="3">
    <location>
        <begin position="138"/>
        <end position="166"/>
    </location>
</feature>
<evidence type="ECO:0000313" key="4">
    <source>
        <dbReference type="EMBL" id="GJN05535.1"/>
    </source>
</evidence>
<reference evidence="4" key="1">
    <citation type="journal article" date="2018" name="DNA Res.">
        <title>Multiple hybrid de novo genome assembly of finger millet, an orphan allotetraploid crop.</title>
        <authorList>
            <person name="Hatakeyama M."/>
            <person name="Aluri S."/>
            <person name="Balachadran M.T."/>
            <person name="Sivarajan S.R."/>
            <person name="Patrignani A."/>
            <person name="Gruter S."/>
            <person name="Poveda L."/>
            <person name="Shimizu-Inatsugi R."/>
            <person name="Baeten J."/>
            <person name="Francoijs K.J."/>
            <person name="Nataraja K.N."/>
            <person name="Reddy Y.A.N."/>
            <person name="Phadnis S."/>
            <person name="Ravikumar R.L."/>
            <person name="Schlapbach R."/>
            <person name="Sreeman S.M."/>
            <person name="Shimizu K.K."/>
        </authorList>
    </citation>
    <scope>NUCLEOTIDE SEQUENCE</scope>
</reference>
<evidence type="ECO:0008006" key="6">
    <source>
        <dbReference type="Google" id="ProtNLM"/>
    </source>
</evidence>
<keyword evidence="2" id="KW-0472">Membrane</keyword>
<accession>A0AAV5D5J6</accession>
<protein>
    <recommendedName>
        <fullName evidence="6">Late embryogenesis abundant protein LEA-2 subgroup domain-containing protein</fullName>
    </recommendedName>
</protein>
<proteinExistence type="predicted"/>
<feature type="region of interest" description="Disordered" evidence="3">
    <location>
        <begin position="130"/>
        <end position="166"/>
    </location>
</feature>
<comment type="subcellular location">
    <subcellularLocation>
        <location evidence="1">Membrane</location>
    </subcellularLocation>
</comment>
<dbReference type="GO" id="GO:0005886">
    <property type="term" value="C:plasma membrane"/>
    <property type="evidence" value="ECO:0007669"/>
    <property type="project" value="TreeGrafter"/>
</dbReference>
<sequence>MYRPHCPAFTLSAARVSKLSLSSSTAAPTLTSTVQFTLTAKNPNKKLVYFYDDFTVTAATAANGVPLGEAAVPGFAHEVGNITVINGTVSASALTTKAGVKVGGLKTKKIGIRVHCDDIKVAAPAPSPLAKKKKLTKGADAPSKSPAAKKPAADAPSKSAADAPSAKAVADVPAPAAVADDAPTTAEAATTVARVCQVRIRVKIWKWTF</sequence>
<comment type="caution">
    <text evidence="4">The sequence shown here is derived from an EMBL/GenBank/DDBJ whole genome shotgun (WGS) entry which is preliminary data.</text>
</comment>
<dbReference type="Proteomes" id="UP001054889">
    <property type="component" value="Unassembled WGS sequence"/>
</dbReference>
<dbReference type="AlphaFoldDB" id="A0AAV5D5J6"/>
<keyword evidence="5" id="KW-1185">Reference proteome</keyword>
<reference evidence="4" key="2">
    <citation type="submission" date="2021-12" db="EMBL/GenBank/DDBJ databases">
        <title>Resequencing data analysis of finger millet.</title>
        <authorList>
            <person name="Hatakeyama M."/>
            <person name="Aluri S."/>
            <person name="Balachadran M.T."/>
            <person name="Sivarajan S.R."/>
            <person name="Poveda L."/>
            <person name="Shimizu-Inatsugi R."/>
            <person name="Schlapbach R."/>
            <person name="Sreeman S.M."/>
            <person name="Shimizu K.K."/>
        </authorList>
    </citation>
    <scope>NUCLEOTIDE SEQUENCE</scope>
</reference>
<gene>
    <name evidence="4" type="primary">ga23169</name>
    <name evidence="4" type="ORF">PR202_ga23169</name>
</gene>
<evidence type="ECO:0000256" key="1">
    <source>
        <dbReference type="ARBA" id="ARBA00004370"/>
    </source>
</evidence>
<dbReference type="EMBL" id="BQKI01000012">
    <property type="protein sequence ID" value="GJN05535.1"/>
    <property type="molecule type" value="Genomic_DNA"/>
</dbReference>
<evidence type="ECO:0000313" key="5">
    <source>
        <dbReference type="Proteomes" id="UP001054889"/>
    </source>
</evidence>
<organism evidence="4 5">
    <name type="scientific">Eleusine coracana subsp. coracana</name>
    <dbReference type="NCBI Taxonomy" id="191504"/>
    <lineage>
        <taxon>Eukaryota</taxon>
        <taxon>Viridiplantae</taxon>
        <taxon>Streptophyta</taxon>
        <taxon>Embryophyta</taxon>
        <taxon>Tracheophyta</taxon>
        <taxon>Spermatophyta</taxon>
        <taxon>Magnoliopsida</taxon>
        <taxon>Liliopsida</taxon>
        <taxon>Poales</taxon>
        <taxon>Poaceae</taxon>
        <taxon>PACMAD clade</taxon>
        <taxon>Chloridoideae</taxon>
        <taxon>Cynodonteae</taxon>
        <taxon>Eleusininae</taxon>
        <taxon>Eleusine</taxon>
    </lineage>
</organism>
<evidence type="ECO:0000256" key="3">
    <source>
        <dbReference type="SAM" id="MobiDB-lite"/>
    </source>
</evidence>
<dbReference type="PANTHER" id="PTHR31234">
    <property type="entry name" value="LATE EMBRYOGENESIS ABUNDANT (LEA) HYDROXYPROLINE-RICH GLYCOPROTEIN FAMILY"/>
    <property type="match status" value="1"/>
</dbReference>
<dbReference type="InterPro" id="IPR044839">
    <property type="entry name" value="NDR1-like"/>
</dbReference>